<evidence type="ECO:0000256" key="4">
    <source>
        <dbReference type="PROSITE-ProRule" id="PRU01248"/>
    </source>
</evidence>
<reference evidence="7" key="1">
    <citation type="submission" date="2023-11" db="EMBL/GenBank/DDBJ databases">
        <title>MicrobeMod: A computational toolkit for identifying prokaryotic methylation and restriction-modification with nanopore sequencing.</title>
        <authorList>
            <person name="Crits-Christoph A."/>
            <person name="Kang S.C."/>
            <person name="Lee H."/>
            <person name="Ostrov N."/>
        </authorList>
    </citation>
    <scope>NUCLEOTIDE SEQUENCE</scope>
    <source>
        <strain evidence="7">ATCC 51242</strain>
    </source>
</reference>
<feature type="domain" description="Tyr recombinase" evidence="5">
    <location>
        <begin position="180"/>
        <end position="387"/>
    </location>
</feature>
<comment type="similarity">
    <text evidence="1">Belongs to the 'phage' integrase family.</text>
</comment>
<proteinExistence type="inferred from homology"/>
<dbReference type="PANTHER" id="PTHR30349:SF41">
    <property type="entry name" value="INTEGRASE_RECOMBINASE PROTEIN MJ0367-RELATED"/>
    <property type="match status" value="1"/>
</dbReference>
<dbReference type="AlphaFoldDB" id="A0AB35T6P5"/>
<dbReference type="PANTHER" id="PTHR30349">
    <property type="entry name" value="PHAGE INTEGRASE-RELATED"/>
    <property type="match status" value="1"/>
</dbReference>
<dbReference type="PROSITE" id="PS51900">
    <property type="entry name" value="CB"/>
    <property type="match status" value="1"/>
</dbReference>
<name>A0AB35T6P5_RUBRA</name>
<keyword evidence="2 4" id="KW-0238">DNA-binding</keyword>
<dbReference type="GO" id="GO:0006310">
    <property type="term" value="P:DNA recombination"/>
    <property type="evidence" value="ECO:0007669"/>
    <property type="project" value="UniProtKB-KW"/>
</dbReference>
<dbReference type="InterPro" id="IPR050090">
    <property type="entry name" value="Tyrosine_recombinase_XerCD"/>
</dbReference>
<dbReference type="Pfam" id="PF00589">
    <property type="entry name" value="Phage_integrase"/>
    <property type="match status" value="1"/>
</dbReference>
<dbReference type="InterPro" id="IPR013762">
    <property type="entry name" value="Integrase-like_cat_sf"/>
</dbReference>
<feature type="domain" description="Core-binding (CB)" evidence="6">
    <location>
        <begin position="73"/>
        <end position="158"/>
    </location>
</feature>
<keyword evidence="3" id="KW-0233">DNA recombination</keyword>
<evidence type="ECO:0000313" key="7">
    <source>
        <dbReference type="EMBL" id="MDX5895138.1"/>
    </source>
</evidence>
<gene>
    <name evidence="7" type="ORF">SIL72_14015</name>
</gene>
<dbReference type="Proteomes" id="UP001281130">
    <property type="component" value="Unassembled WGS sequence"/>
</dbReference>
<dbReference type="SUPFAM" id="SSF56349">
    <property type="entry name" value="DNA breaking-rejoining enzymes"/>
    <property type="match status" value="1"/>
</dbReference>
<dbReference type="GO" id="GO:0003677">
    <property type="term" value="F:DNA binding"/>
    <property type="evidence" value="ECO:0007669"/>
    <property type="project" value="UniProtKB-UniRule"/>
</dbReference>
<evidence type="ECO:0000259" key="5">
    <source>
        <dbReference type="PROSITE" id="PS51898"/>
    </source>
</evidence>
<dbReference type="InterPro" id="IPR002104">
    <property type="entry name" value="Integrase_catalytic"/>
</dbReference>
<evidence type="ECO:0000256" key="2">
    <source>
        <dbReference type="ARBA" id="ARBA00023125"/>
    </source>
</evidence>
<organism evidence="7 8">
    <name type="scientific">Rubrobacter radiotolerans</name>
    <name type="common">Arthrobacter radiotolerans</name>
    <dbReference type="NCBI Taxonomy" id="42256"/>
    <lineage>
        <taxon>Bacteria</taxon>
        <taxon>Bacillati</taxon>
        <taxon>Actinomycetota</taxon>
        <taxon>Rubrobacteria</taxon>
        <taxon>Rubrobacterales</taxon>
        <taxon>Rubrobacteraceae</taxon>
        <taxon>Rubrobacter</taxon>
    </lineage>
</organism>
<dbReference type="InterPro" id="IPR010998">
    <property type="entry name" value="Integrase_recombinase_N"/>
</dbReference>
<sequence length="398" mass="46018">MSGTKRTRGEGTIRSHKGGLVEARLYIPKELRHKTGGRERVSFYGRNESEALKKKKLFEKDLEKGYSLESRRLTVAAYMKRWLDGPLKRRVSARTLQDYRYHAEKYLIPADCIGYVKLHELTAEDLENLYEILLDRGVGVATVRYVHTTARAALQNAVKKRLIPYNPARDADAPKMPEREESKTLSFEQLEIFFREASKTQNRFEAFFFVASCAGFRPGEILALKWSDLVLPEEAGISGSARIRRRVEHTREQGFVLRENTKTKMRRTVPLFPEVVDALKVHRTRQLEEKSQRSDTWEEHDLVFPNQDGGIMNPNNIRRRHFKPLLESAGLPDIRLYDLRHSFSTLWVESGEDLSLLQKILGHTSIKTTADVYVHTGDAPRRRAMERFGRNLHPSRDS</sequence>
<dbReference type="Gene3D" id="1.10.150.130">
    <property type="match status" value="1"/>
</dbReference>
<dbReference type="Gene3D" id="1.10.443.10">
    <property type="entry name" value="Intergrase catalytic core"/>
    <property type="match status" value="1"/>
</dbReference>
<dbReference type="RefSeq" id="WP_159449932.1">
    <property type="nucleotide sequence ID" value="NZ_JAWXXX010000001.1"/>
</dbReference>
<evidence type="ECO:0000256" key="1">
    <source>
        <dbReference type="ARBA" id="ARBA00008857"/>
    </source>
</evidence>
<dbReference type="EMBL" id="JAWXXX010000001">
    <property type="protein sequence ID" value="MDX5895138.1"/>
    <property type="molecule type" value="Genomic_DNA"/>
</dbReference>
<dbReference type="InterPro" id="IPR011010">
    <property type="entry name" value="DNA_brk_join_enz"/>
</dbReference>
<comment type="caution">
    <text evidence="7">The sequence shown here is derived from an EMBL/GenBank/DDBJ whole genome shotgun (WGS) entry which is preliminary data.</text>
</comment>
<accession>A0AB35T6P5</accession>
<dbReference type="CDD" id="cd01189">
    <property type="entry name" value="INT_ICEBs1_C_like"/>
    <property type="match status" value="1"/>
</dbReference>
<evidence type="ECO:0000313" key="8">
    <source>
        <dbReference type="Proteomes" id="UP001281130"/>
    </source>
</evidence>
<evidence type="ECO:0000259" key="6">
    <source>
        <dbReference type="PROSITE" id="PS51900"/>
    </source>
</evidence>
<protein>
    <submittedName>
        <fullName evidence="7">Site-specific integrase</fullName>
    </submittedName>
</protein>
<dbReference type="PROSITE" id="PS51898">
    <property type="entry name" value="TYR_RECOMBINASE"/>
    <property type="match status" value="1"/>
</dbReference>
<dbReference type="InterPro" id="IPR044068">
    <property type="entry name" value="CB"/>
</dbReference>
<evidence type="ECO:0000256" key="3">
    <source>
        <dbReference type="ARBA" id="ARBA00023172"/>
    </source>
</evidence>
<dbReference type="GO" id="GO:0015074">
    <property type="term" value="P:DNA integration"/>
    <property type="evidence" value="ECO:0007669"/>
    <property type="project" value="InterPro"/>
</dbReference>